<comment type="caution">
    <text evidence="1">The sequence shown here is derived from an EMBL/GenBank/DDBJ whole genome shotgun (WGS) entry which is preliminary data.</text>
</comment>
<reference evidence="1 2" key="1">
    <citation type="submission" date="2023-08" db="EMBL/GenBank/DDBJ databases">
        <title>The draft genome sequence of Paracraurococcus sp. LOR1-02.</title>
        <authorList>
            <person name="Kingkaew E."/>
            <person name="Tanasupawat S."/>
        </authorList>
    </citation>
    <scope>NUCLEOTIDE SEQUENCE [LARGE SCALE GENOMIC DNA]</scope>
    <source>
        <strain evidence="1 2">LOR1-02</strain>
    </source>
</reference>
<evidence type="ECO:0000313" key="2">
    <source>
        <dbReference type="Proteomes" id="UP001243009"/>
    </source>
</evidence>
<sequence>MSNTKELLPELEIELDEPIEWNGKSVSSVVLREPKAREVQQALAEIGNGNTPDTVYKYQISLISKVSGHSRQIIEQLPIRKLAQGFRYLEAFLEPGPETGES</sequence>
<dbReference type="RefSeq" id="WP_305109132.1">
    <property type="nucleotide sequence ID" value="NZ_JAUTWS010000207.1"/>
</dbReference>
<accession>A0ABT9EDK0</accession>
<dbReference type="Pfam" id="PF10109">
    <property type="entry name" value="Phage_TAC_7"/>
    <property type="match status" value="1"/>
</dbReference>
<evidence type="ECO:0000313" key="1">
    <source>
        <dbReference type="EMBL" id="MDO9714298.1"/>
    </source>
</evidence>
<dbReference type="InterPro" id="IPR019289">
    <property type="entry name" value="Phage_tail_E/E"/>
</dbReference>
<dbReference type="Proteomes" id="UP001243009">
    <property type="component" value="Unassembled WGS sequence"/>
</dbReference>
<name>A0ABT9EDK0_9PROT</name>
<organism evidence="1 2">
    <name type="scientific">Paracraurococcus lichenis</name>
    <dbReference type="NCBI Taxonomy" id="3064888"/>
    <lineage>
        <taxon>Bacteria</taxon>
        <taxon>Pseudomonadati</taxon>
        <taxon>Pseudomonadota</taxon>
        <taxon>Alphaproteobacteria</taxon>
        <taxon>Acetobacterales</taxon>
        <taxon>Roseomonadaceae</taxon>
        <taxon>Paracraurococcus</taxon>
    </lineage>
</organism>
<proteinExistence type="predicted"/>
<dbReference type="EMBL" id="JAUTWS010000207">
    <property type="protein sequence ID" value="MDO9714298.1"/>
    <property type="molecule type" value="Genomic_DNA"/>
</dbReference>
<gene>
    <name evidence="1" type="ORF">Q7A36_38760</name>
</gene>
<keyword evidence="2" id="KW-1185">Reference proteome</keyword>
<protein>
    <submittedName>
        <fullName evidence="1">Phage tail assembly protein</fullName>
    </submittedName>
</protein>